<dbReference type="NCBIfam" id="TIGR01200">
    <property type="entry name" value="GLPGLI"/>
    <property type="match status" value="1"/>
</dbReference>
<organism evidence="1 2">
    <name type="scientific">Porphyromonas macacae</name>
    <dbReference type="NCBI Taxonomy" id="28115"/>
    <lineage>
        <taxon>Bacteria</taxon>
        <taxon>Pseudomonadati</taxon>
        <taxon>Bacteroidota</taxon>
        <taxon>Bacteroidia</taxon>
        <taxon>Bacteroidales</taxon>
        <taxon>Porphyromonadaceae</taxon>
        <taxon>Porphyromonas</taxon>
    </lineage>
</organism>
<dbReference type="EMBL" id="UGTI01000001">
    <property type="protein sequence ID" value="SUB77818.1"/>
    <property type="molecule type" value="Genomic_DNA"/>
</dbReference>
<accession>A0A379DHF2</accession>
<dbReference type="AlphaFoldDB" id="A0A379DHF2"/>
<dbReference type="InterPro" id="IPR005901">
    <property type="entry name" value="GLPGLI"/>
</dbReference>
<dbReference type="RefSeq" id="WP_018360516.1">
    <property type="nucleotide sequence ID" value="NZ_UGTI01000001.1"/>
</dbReference>
<reference evidence="1 2" key="1">
    <citation type="submission" date="2018-06" db="EMBL/GenBank/DDBJ databases">
        <authorList>
            <consortium name="Pathogen Informatics"/>
            <person name="Doyle S."/>
        </authorList>
    </citation>
    <scope>NUCLEOTIDE SEQUENCE [LARGE SCALE GENOMIC DNA]</scope>
    <source>
        <strain evidence="1 2">NCTC13100</strain>
    </source>
</reference>
<evidence type="ECO:0000313" key="2">
    <source>
        <dbReference type="Proteomes" id="UP000254263"/>
    </source>
</evidence>
<evidence type="ECO:0000313" key="1">
    <source>
        <dbReference type="EMBL" id="SUB77818.1"/>
    </source>
</evidence>
<proteinExistence type="predicted"/>
<name>A0A379DHF2_9PORP</name>
<dbReference type="Proteomes" id="UP000254263">
    <property type="component" value="Unassembled WGS sequence"/>
</dbReference>
<sequence length="286" mass="33629">MNRFLAIIILSFNIFLLNAQAIFITDDSQHIPVEPQQVDNYITLDTAKVIVIYDVSIINDLKNKEKKTRDIQVLQIGNKYSKAFSKLQYDGDSIYFSYLKKGARSAPWFQENIPPIEVYKNYAEKKTSVSHRFFGVRTVYLYRDDYPLKISWDLTGEKKKIHSYTCQKAIGTFRGRTYEAWFTPEIPFKEGPYKFGKLPGLILEISDTEKHFVYTCISITHPKEVVPIKFWKWRYQEIDRKKLFNILKRAYANPFQYLKLNGIELHMSEKGKAKSVSFPYNPIELE</sequence>
<protein>
    <submittedName>
        <fullName evidence="1">GLPGLI family protein</fullName>
    </submittedName>
</protein>
<dbReference type="Pfam" id="PF22252">
    <property type="entry name" value="PNGase_F-II_N"/>
    <property type="match status" value="1"/>
</dbReference>
<gene>
    <name evidence="1" type="ORF">NCTC13100_00961</name>
</gene>